<dbReference type="VEuPathDB" id="FungiDB:AB675_2954"/>
<dbReference type="AlphaFoldDB" id="A0A0N1GZE1"/>
<feature type="compositionally biased region" description="Polar residues" evidence="1">
    <location>
        <begin position="109"/>
        <end position="122"/>
    </location>
</feature>
<dbReference type="GeneID" id="28734846"/>
<dbReference type="STRING" id="1664694.A0A0N1GZE1"/>
<evidence type="ECO:0000313" key="3">
    <source>
        <dbReference type="EMBL" id="KPI36397.1"/>
    </source>
</evidence>
<feature type="compositionally biased region" description="Pro residues" evidence="1">
    <location>
        <begin position="61"/>
        <end position="72"/>
    </location>
</feature>
<dbReference type="CDD" id="cd00201">
    <property type="entry name" value="WW"/>
    <property type="match status" value="1"/>
</dbReference>
<comment type="caution">
    <text evidence="3">The sequence shown here is derived from an EMBL/GenBank/DDBJ whole genome shotgun (WGS) entry which is preliminary data.</text>
</comment>
<feature type="compositionally biased region" description="Basic and acidic residues" evidence="1">
    <location>
        <begin position="29"/>
        <end position="43"/>
    </location>
</feature>
<dbReference type="PROSITE" id="PS01159">
    <property type="entry name" value="WW_DOMAIN_1"/>
    <property type="match status" value="1"/>
</dbReference>
<name>A0A0N1GZE1_9EURO</name>
<gene>
    <name evidence="3" type="ORF">AB675_2954</name>
</gene>
<evidence type="ECO:0000313" key="4">
    <source>
        <dbReference type="Proteomes" id="UP000038010"/>
    </source>
</evidence>
<feature type="compositionally biased region" description="Basic and acidic residues" evidence="1">
    <location>
        <begin position="219"/>
        <end position="259"/>
    </location>
</feature>
<dbReference type="SUPFAM" id="SSF51045">
    <property type="entry name" value="WW domain"/>
    <property type="match status" value="1"/>
</dbReference>
<feature type="region of interest" description="Disordered" evidence="1">
    <location>
        <begin position="217"/>
        <end position="259"/>
    </location>
</feature>
<keyword evidence="4" id="KW-1185">Reference proteome</keyword>
<dbReference type="OrthoDB" id="2444812at2759"/>
<dbReference type="InterPro" id="IPR036020">
    <property type="entry name" value="WW_dom_sf"/>
</dbReference>
<proteinExistence type="predicted"/>
<dbReference type="RefSeq" id="XP_017996360.1">
    <property type="nucleotide sequence ID" value="XM_018142966.1"/>
</dbReference>
<dbReference type="EMBL" id="LFJN01000031">
    <property type="protein sequence ID" value="KPI36397.1"/>
    <property type="molecule type" value="Genomic_DNA"/>
</dbReference>
<dbReference type="Proteomes" id="UP000038010">
    <property type="component" value="Unassembled WGS sequence"/>
</dbReference>
<feature type="region of interest" description="Disordered" evidence="1">
    <location>
        <begin position="1"/>
        <end position="88"/>
    </location>
</feature>
<evidence type="ECO:0000256" key="1">
    <source>
        <dbReference type="SAM" id="MobiDB-lite"/>
    </source>
</evidence>
<dbReference type="Gene3D" id="2.20.70.10">
    <property type="match status" value="1"/>
</dbReference>
<organism evidence="3 4">
    <name type="scientific">Cyphellophora attinorum</name>
    <dbReference type="NCBI Taxonomy" id="1664694"/>
    <lineage>
        <taxon>Eukaryota</taxon>
        <taxon>Fungi</taxon>
        <taxon>Dikarya</taxon>
        <taxon>Ascomycota</taxon>
        <taxon>Pezizomycotina</taxon>
        <taxon>Eurotiomycetes</taxon>
        <taxon>Chaetothyriomycetidae</taxon>
        <taxon>Chaetothyriales</taxon>
        <taxon>Cyphellophoraceae</taxon>
        <taxon>Cyphellophora</taxon>
    </lineage>
</organism>
<feature type="region of interest" description="Disordered" evidence="1">
    <location>
        <begin position="109"/>
        <end position="140"/>
    </location>
</feature>
<feature type="domain" description="WW" evidence="2">
    <location>
        <begin position="79"/>
        <end position="113"/>
    </location>
</feature>
<reference evidence="3 4" key="1">
    <citation type="submission" date="2015-06" db="EMBL/GenBank/DDBJ databases">
        <title>Draft genome of the ant-associated black yeast Phialophora attae CBS 131958.</title>
        <authorList>
            <person name="Moreno L.F."/>
            <person name="Stielow B.J."/>
            <person name="de Hoog S."/>
            <person name="Vicente V.A."/>
            <person name="Weiss V.A."/>
            <person name="de Vries M."/>
            <person name="Cruz L.M."/>
            <person name="Souza E.M."/>
        </authorList>
    </citation>
    <scope>NUCLEOTIDE SEQUENCE [LARGE SCALE GENOMIC DNA]</scope>
    <source>
        <strain evidence="3 4">CBS 131958</strain>
    </source>
</reference>
<accession>A0A0N1GZE1</accession>
<dbReference type="InterPro" id="IPR001202">
    <property type="entry name" value="WW_dom"/>
</dbReference>
<protein>
    <submittedName>
        <fullName evidence="3">WW domain-containing protein C2F3.14c</fullName>
    </submittedName>
</protein>
<feature type="compositionally biased region" description="Low complexity" evidence="1">
    <location>
        <begin position="44"/>
        <end position="55"/>
    </location>
</feature>
<evidence type="ECO:0000259" key="2">
    <source>
        <dbReference type="PROSITE" id="PS50020"/>
    </source>
</evidence>
<sequence length="259" mass="28651">MPSEDSPEETARRSSVDAGSANEPDDNQSADHKHSDGREKSLSHESSSSVAQSPSPEEDAPPLPDEQAPPLPAEQAPDDQNDDGWAPVWDDHAQAYYFYNRFTNATQWQNPRVPEASQSVTAPASEGPRSTVGGYNPAVHGDYDPNADYAKAAQTTFEEHDSAATAASAAELYAATGSFNRFTGKWQNADFTPERFSDESKSKRQMNAFFDVDAAANSHDGRSLKAERANKKVSKKELQAFKDKRREKKEEKRRAWLRD</sequence>
<dbReference type="PROSITE" id="PS50020">
    <property type="entry name" value="WW_DOMAIN_2"/>
    <property type="match status" value="1"/>
</dbReference>